<organism evidence="1 2">
    <name type="scientific">Magnetofaba australis IT-1</name>
    <dbReference type="NCBI Taxonomy" id="1434232"/>
    <lineage>
        <taxon>Bacteria</taxon>
        <taxon>Pseudomonadati</taxon>
        <taxon>Pseudomonadota</taxon>
        <taxon>Magnetococcia</taxon>
        <taxon>Magnetococcales</taxon>
        <taxon>Magnetococcaceae</taxon>
        <taxon>Magnetofaba</taxon>
    </lineage>
</organism>
<proteinExistence type="predicted"/>
<evidence type="ECO:0008006" key="3">
    <source>
        <dbReference type="Google" id="ProtNLM"/>
    </source>
</evidence>
<comment type="caution">
    <text evidence="1">The sequence shown here is derived from an EMBL/GenBank/DDBJ whole genome shotgun (WGS) entry which is preliminary data.</text>
</comment>
<dbReference type="RefSeq" id="WP_085441077.1">
    <property type="nucleotide sequence ID" value="NZ_LVJN01000015.1"/>
</dbReference>
<dbReference type="AlphaFoldDB" id="A0A1Y2K8Q0"/>
<dbReference type="EMBL" id="LVJN01000015">
    <property type="protein sequence ID" value="OSM07121.1"/>
    <property type="molecule type" value="Genomic_DNA"/>
</dbReference>
<protein>
    <recommendedName>
        <fullName evidence="3">Carrier domain-containing protein</fullName>
    </recommendedName>
</protein>
<evidence type="ECO:0000313" key="2">
    <source>
        <dbReference type="Proteomes" id="UP000194003"/>
    </source>
</evidence>
<sequence length="99" mass="10664">MAQNRDVVEQAVYAALGAVNDELPPQQALPLEAETVLLGETSPLGSLQLVNLILAAESDLEQKLGVTLALTDHEEIFDDPGPLNTVSTLIDWILQVMND</sequence>
<reference evidence="1 2" key="1">
    <citation type="journal article" date="2016" name="BMC Genomics">
        <title>Combined genomic and structural analyses of a cultured magnetotactic bacterium reveals its niche adaptation to a dynamic environment.</title>
        <authorList>
            <person name="Araujo A.C."/>
            <person name="Morillo V."/>
            <person name="Cypriano J."/>
            <person name="Teixeira L.C."/>
            <person name="Leao P."/>
            <person name="Lyra S."/>
            <person name="Almeida L.G."/>
            <person name="Bazylinski D.A."/>
            <person name="Vasconcellos A.T."/>
            <person name="Abreu F."/>
            <person name="Lins U."/>
        </authorList>
    </citation>
    <scope>NUCLEOTIDE SEQUENCE [LARGE SCALE GENOMIC DNA]</scope>
    <source>
        <strain evidence="1 2">IT-1</strain>
    </source>
</reference>
<evidence type="ECO:0000313" key="1">
    <source>
        <dbReference type="EMBL" id="OSM07121.1"/>
    </source>
</evidence>
<dbReference type="STRING" id="1434232.MAIT1_03967"/>
<accession>A0A1Y2K8Q0</accession>
<dbReference type="Proteomes" id="UP000194003">
    <property type="component" value="Unassembled WGS sequence"/>
</dbReference>
<keyword evidence="2" id="KW-1185">Reference proteome</keyword>
<name>A0A1Y2K8Q0_9PROT</name>
<gene>
    <name evidence="1" type="ORF">MAIT1_03967</name>
</gene>